<keyword evidence="11" id="KW-1185">Reference proteome</keyword>
<feature type="signal peptide" evidence="8">
    <location>
        <begin position="1"/>
        <end position="21"/>
    </location>
</feature>
<gene>
    <name evidence="9" type="primary">celY</name>
    <name evidence="9" type="ORF">IHBHHGIJ_01977</name>
    <name evidence="10" type="ORF">KFEGEMFD_01579</name>
</gene>
<dbReference type="PROSITE" id="PS51257">
    <property type="entry name" value="PROKAR_LIPOPROTEIN"/>
    <property type="match status" value="1"/>
</dbReference>
<dbReference type="InterPro" id="IPR008928">
    <property type="entry name" value="6-hairpin_glycosidase_sf"/>
</dbReference>
<organism evidence="9 11">
    <name type="scientific">Zhongshania aliphaticivorans</name>
    <dbReference type="NCBI Taxonomy" id="1470434"/>
    <lineage>
        <taxon>Bacteria</taxon>
        <taxon>Pseudomonadati</taxon>
        <taxon>Pseudomonadota</taxon>
        <taxon>Gammaproteobacteria</taxon>
        <taxon>Cellvibrionales</taxon>
        <taxon>Spongiibacteraceae</taxon>
        <taxon>Zhongshania</taxon>
    </lineage>
</organism>
<dbReference type="Pfam" id="PF01270">
    <property type="entry name" value="Glyco_hydro_8"/>
    <property type="match status" value="1"/>
</dbReference>
<accession>A0A5S9NK53</accession>
<dbReference type="EC" id="3.2.1.4" evidence="3"/>
<dbReference type="OrthoDB" id="9766708at2"/>
<keyword evidence="8" id="KW-0732">Signal</keyword>
<evidence type="ECO:0000256" key="3">
    <source>
        <dbReference type="ARBA" id="ARBA00012601"/>
    </source>
</evidence>
<evidence type="ECO:0000256" key="8">
    <source>
        <dbReference type="SAM" id="SignalP"/>
    </source>
</evidence>
<evidence type="ECO:0000256" key="7">
    <source>
        <dbReference type="ARBA" id="ARBA00023326"/>
    </source>
</evidence>
<dbReference type="Gene3D" id="1.50.10.10">
    <property type="match status" value="1"/>
</dbReference>
<dbReference type="EMBL" id="CACSIM010000002">
    <property type="protein sequence ID" value="CAA0097655.1"/>
    <property type="molecule type" value="Genomic_DNA"/>
</dbReference>
<dbReference type="AlphaFoldDB" id="A0A5S9NK53"/>
<comment type="catalytic activity">
    <reaction evidence="1">
        <text>Endohydrolysis of (1-&gt;4)-beta-D-glucosidic linkages in cellulose, lichenin and cereal beta-D-glucans.</text>
        <dbReference type="EC" id="3.2.1.4"/>
    </reaction>
</comment>
<keyword evidence="5" id="KW-0136">Cellulose degradation</keyword>
<evidence type="ECO:0000256" key="6">
    <source>
        <dbReference type="ARBA" id="ARBA00023295"/>
    </source>
</evidence>
<evidence type="ECO:0000256" key="2">
    <source>
        <dbReference type="ARBA" id="ARBA00009209"/>
    </source>
</evidence>
<keyword evidence="6 9" id="KW-0326">Glycosidase</keyword>
<dbReference type="Proteomes" id="UP000439591">
    <property type="component" value="Unassembled WGS sequence"/>
</dbReference>
<keyword evidence="4 9" id="KW-0378">Hydrolase</keyword>
<sequence>MAVSIRIVFLLISLSSVACHAAAPKYMDEGWNTYVARFITNGRVVDTGNNNVSHTEGQGWAMLMAVAYDDKAQFDQLWQWTNKHLRRSSDRLFSWRYDPTAQVAVTDLNNASDGDLMIAWALSVAGQRWNNYEYSYQSLILRRQIKEHLLKTVAGYTVLLPAKEGFTHDGFTIVNLSYFVVPAIQHFAKLEPNGPWSSLLRDSIRLFEAARFGPKKLPADWMAIADGGEIYPAEGWPVRFGYEAVRIPLYFFWGRITETPGMRAINAYWREQRYPPAWVDLSSGEFAHYPLSAGGMAVRQLLGEFGVAMPTTPSSSDDYYSASLLMLSRLAAKNTFVR</sequence>
<dbReference type="PRINTS" id="PR00735">
    <property type="entry name" value="GLHYDRLASE8"/>
</dbReference>
<keyword evidence="7" id="KW-0624">Polysaccharide degradation</keyword>
<proteinExistence type="inferred from homology"/>
<evidence type="ECO:0000313" key="9">
    <source>
        <dbReference type="EMBL" id="CAA0090252.1"/>
    </source>
</evidence>
<dbReference type="EMBL" id="CACSIK010000001">
    <property type="protein sequence ID" value="CAA0090252.1"/>
    <property type="molecule type" value="Genomic_DNA"/>
</dbReference>
<evidence type="ECO:0000256" key="4">
    <source>
        <dbReference type="ARBA" id="ARBA00022801"/>
    </source>
</evidence>
<keyword evidence="7" id="KW-0119">Carbohydrate metabolism</keyword>
<dbReference type="InterPro" id="IPR002037">
    <property type="entry name" value="Glyco_hydro_8"/>
</dbReference>
<protein>
    <recommendedName>
        <fullName evidence="3">cellulase</fullName>
        <ecNumber evidence="3">3.2.1.4</ecNumber>
    </recommendedName>
</protein>
<evidence type="ECO:0000313" key="11">
    <source>
        <dbReference type="Proteomes" id="UP000435877"/>
    </source>
</evidence>
<dbReference type="GO" id="GO:0008810">
    <property type="term" value="F:cellulase activity"/>
    <property type="evidence" value="ECO:0007669"/>
    <property type="project" value="UniProtKB-EC"/>
</dbReference>
<comment type="similarity">
    <text evidence="2">Belongs to the glycosyl hydrolase 8 (cellulase D) family.</text>
</comment>
<evidence type="ECO:0000313" key="12">
    <source>
        <dbReference type="Proteomes" id="UP000439591"/>
    </source>
</evidence>
<reference evidence="11 12" key="1">
    <citation type="submission" date="2019-11" db="EMBL/GenBank/DDBJ databases">
        <authorList>
            <person name="Holert J."/>
        </authorList>
    </citation>
    <scope>NUCLEOTIDE SEQUENCE [LARGE SCALE GENOMIC DNA]</scope>
    <source>
        <strain evidence="10">BC3_2A</strain>
        <strain evidence="9">SB11_1A</strain>
    </source>
</reference>
<feature type="chain" id="PRO_5036150407" description="cellulase" evidence="8">
    <location>
        <begin position="22"/>
        <end position="338"/>
    </location>
</feature>
<evidence type="ECO:0000256" key="5">
    <source>
        <dbReference type="ARBA" id="ARBA00023001"/>
    </source>
</evidence>
<dbReference type="SUPFAM" id="SSF48208">
    <property type="entry name" value="Six-hairpin glycosidases"/>
    <property type="match status" value="1"/>
</dbReference>
<dbReference type="Proteomes" id="UP000435877">
    <property type="component" value="Unassembled WGS sequence"/>
</dbReference>
<name>A0A5S9NK53_9GAMM</name>
<dbReference type="RefSeq" id="WP_159268573.1">
    <property type="nucleotide sequence ID" value="NZ_CACSIK010000001.1"/>
</dbReference>
<dbReference type="GO" id="GO:0030245">
    <property type="term" value="P:cellulose catabolic process"/>
    <property type="evidence" value="ECO:0007669"/>
    <property type="project" value="UniProtKB-KW"/>
</dbReference>
<dbReference type="InterPro" id="IPR012341">
    <property type="entry name" value="6hp_glycosidase-like_sf"/>
</dbReference>
<evidence type="ECO:0000313" key="10">
    <source>
        <dbReference type="EMBL" id="CAA0097655.1"/>
    </source>
</evidence>
<evidence type="ECO:0000256" key="1">
    <source>
        <dbReference type="ARBA" id="ARBA00000966"/>
    </source>
</evidence>